<evidence type="ECO:0000256" key="1">
    <source>
        <dbReference type="SAM" id="MobiDB-lite"/>
    </source>
</evidence>
<feature type="non-terminal residue" evidence="2">
    <location>
        <position position="93"/>
    </location>
</feature>
<accession>A0A6J4NLK3</accession>
<feature type="non-terminal residue" evidence="2">
    <location>
        <position position="1"/>
    </location>
</feature>
<gene>
    <name evidence="2" type="ORF">AVDCRST_MAG55-107</name>
</gene>
<sequence>GSDDGQCADEKEPKGPAPSRQAPPAVRGSNPVDGGVHRPPLVDVLDLAQAELPDHAVPSELDPAGLLRRGLLDDTHHVHPDARTPVVYQQPGR</sequence>
<dbReference type="EMBL" id="CADCUZ010000007">
    <property type="protein sequence ID" value="CAA9391304.1"/>
    <property type="molecule type" value="Genomic_DNA"/>
</dbReference>
<evidence type="ECO:0000313" key="2">
    <source>
        <dbReference type="EMBL" id="CAA9391304.1"/>
    </source>
</evidence>
<reference evidence="2" key="1">
    <citation type="submission" date="2020-02" db="EMBL/GenBank/DDBJ databases">
        <authorList>
            <person name="Meier V. D."/>
        </authorList>
    </citation>
    <scope>NUCLEOTIDE SEQUENCE</scope>
    <source>
        <strain evidence="2">AVDCRST_MAG55</strain>
    </source>
</reference>
<dbReference type="AlphaFoldDB" id="A0A6J4NLK3"/>
<organism evidence="2">
    <name type="scientific">uncultured Rubrobacteraceae bacterium</name>
    <dbReference type="NCBI Taxonomy" id="349277"/>
    <lineage>
        <taxon>Bacteria</taxon>
        <taxon>Bacillati</taxon>
        <taxon>Actinomycetota</taxon>
        <taxon>Rubrobacteria</taxon>
        <taxon>Rubrobacterales</taxon>
        <taxon>Rubrobacteraceae</taxon>
        <taxon>environmental samples</taxon>
    </lineage>
</organism>
<name>A0A6J4NLK3_9ACTN</name>
<feature type="region of interest" description="Disordered" evidence="1">
    <location>
        <begin position="1"/>
        <end position="39"/>
    </location>
</feature>
<proteinExistence type="predicted"/>
<protein>
    <submittedName>
        <fullName evidence="2">N-acetyl-D-glucosamine ABC transporter, permease protein 2</fullName>
    </submittedName>
</protein>